<gene>
    <name evidence="3" type="ORF">DFH08DRAFT_957911</name>
</gene>
<dbReference type="PROSITE" id="PS00028">
    <property type="entry name" value="ZINC_FINGER_C2H2_1"/>
    <property type="match status" value="1"/>
</dbReference>
<dbReference type="Pfam" id="PF18759">
    <property type="entry name" value="Plavaka"/>
    <property type="match status" value="2"/>
</dbReference>
<keyword evidence="1" id="KW-0862">Zinc</keyword>
<dbReference type="Gene3D" id="3.30.160.60">
    <property type="entry name" value="Classic Zinc Finger"/>
    <property type="match status" value="1"/>
</dbReference>
<comment type="caution">
    <text evidence="3">The sequence shown here is derived from an EMBL/GenBank/DDBJ whole genome shotgun (WGS) entry which is preliminary data.</text>
</comment>
<dbReference type="Proteomes" id="UP001218218">
    <property type="component" value="Unassembled WGS sequence"/>
</dbReference>
<evidence type="ECO:0000313" key="4">
    <source>
        <dbReference type="Proteomes" id="UP001218218"/>
    </source>
</evidence>
<accession>A0AAD7A871</accession>
<dbReference type="InterPro" id="IPR013087">
    <property type="entry name" value="Znf_C2H2_type"/>
</dbReference>
<protein>
    <recommendedName>
        <fullName evidence="2">C2H2-type domain-containing protein</fullName>
    </recommendedName>
</protein>
<proteinExistence type="predicted"/>
<evidence type="ECO:0000256" key="1">
    <source>
        <dbReference type="PROSITE-ProRule" id="PRU00042"/>
    </source>
</evidence>
<name>A0AAD7A871_9AGAR</name>
<reference evidence="3" key="1">
    <citation type="submission" date="2023-03" db="EMBL/GenBank/DDBJ databases">
        <title>Massive genome expansion in bonnet fungi (Mycena s.s.) driven by repeated elements and novel gene families across ecological guilds.</title>
        <authorList>
            <consortium name="Lawrence Berkeley National Laboratory"/>
            <person name="Harder C.B."/>
            <person name="Miyauchi S."/>
            <person name="Viragh M."/>
            <person name="Kuo A."/>
            <person name="Thoen E."/>
            <person name="Andreopoulos B."/>
            <person name="Lu D."/>
            <person name="Skrede I."/>
            <person name="Drula E."/>
            <person name="Henrissat B."/>
            <person name="Morin E."/>
            <person name="Kohler A."/>
            <person name="Barry K."/>
            <person name="LaButti K."/>
            <person name="Morin E."/>
            <person name="Salamov A."/>
            <person name="Lipzen A."/>
            <person name="Mereny Z."/>
            <person name="Hegedus B."/>
            <person name="Baldrian P."/>
            <person name="Stursova M."/>
            <person name="Weitz H."/>
            <person name="Taylor A."/>
            <person name="Grigoriev I.V."/>
            <person name="Nagy L.G."/>
            <person name="Martin F."/>
            <person name="Kauserud H."/>
        </authorList>
    </citation>
    <scope>NUCLEOTIDE SEQUENCE</scope>
    <source>
        <strain evidence="3">CBHHK002</strain>
    </source>
</reference>
<keyword evidence="1" id="KW-0479">Metal-binding</keyword>
<feature type="domain" description="C2H2-type" evidence="2">
    <location>
        <begin position="12"/>
        <end position="42"/>
    </location>
</feature>
<evidence type="ECO:0000313" key="3">
    <source>
        <dbReference type="EMBL" id="KAJ7351610.1"/>
    </source>
</evidence>
<dbReference type="AlphaFoldDB" id="A0AAD7A871"/>
<sequence>MPLHSTFRPCNIPCTFQGCSRQFTNSSGLTQHYNSAHTPFHESRNARRHSSVPCIGGLRASPVEGGGDAAPDAEFRPGLLHCRVERHPVVNGCKCNREGKWLPSGAPPAPPEDLRPPDDYFPYNSAADFHLANLLYRKVQMSARAIDEFMQNWASRDDAPDPPFADHKDLYSTIDATCLSHVPWQSFEVSYNQPVAVDNTTPWKRKSYTVYFHNPHLILQQQLANPDFKHDMILLRRGSLRQMGHETKYFIQDNIAELPGCCGVTFVPAIMALYLSNSLVHNNIRRAHGGAVTLIGFLTIPKTDREHQNSVEFRTFRRNLFHGSLHIILGSLLPGMTQPEVTLFGDGYYRRVIYGLGPYIADYPEQVLLACVVQGWCARCTASNKDLDGHGGRRSQQHTEALFEAFSHKTLWDDYGIIPNVLPFTWDSPWADIHELSSPHLLHQFIKGTFKDHLVTWQRLRKLWRTLIDASRQFLHFQAYDDFLRVEVSSSGQVYLPALEDHVPAQMLHALSAFLDFCYLVRWNVIRERTLHQIDDALAAFIHALTHYRRLIQEFGAPNCLCSSITESKHIKAVKEPWRRSSRYEALSQILTINERLDKLSAARSDFTERGMSTGPATRAFIGPIGLPAPQPQVAAQKADEDNDVIPTDEREILGKVKLAHTPSM</sequence>
<evidence type="ECO:0000259" key="2">
    <source>
        <dbReference type="PROSITE" id="PS50157"/>
    </source>
</evidence>
<dbReference type="InterPro" id="IPR041078">
    <property type="entry name" value="Plavaka"/>
</dbReference>
<dbReference type="EMBL" id="JARIHO010000013">
    <property type="protein sequence ID" value="KAJ7351610.1"/>
    <property type="molecule type" value="Genomic_DNA"/>
</dbReference>
<keyword evidence="4" id="KW-1185">Reference proteome</keyword>
<organism evidence="3 4">
    <name type="scientific">Mycena albidolilacea</name>
    <dbReference type="NCBI Taxonomy" id="1033008"/>
    <lineage>
        <taxon>Eukaryota</taxon>
        <taxon>Fungi</taxon>
        <taxon>Dikarya</taxon>
        <taxon>Basidiomycota</taxon>
        <taxon>Agaricomycotina</taxon>
        <taxon>Agaricomycetes</taxon>
        <taxon>Agaricomycetidae</taxon>
        <taxon>Agaricales</taxon>
        <taxon>Marasmiineae</taxon>
        <taxon>Mycenaceae</taxon>
        <taxon>Mycena</taxon>
    </lineage>
</organism>
<keyword evidence="1" id="KW-0863">Zinc-finger</keyword>
<dbReference type="PROSITE" id="PS50157">
    <property type="entry name" value="ZINC_FINGER_C2H2_2"/>
    <property type="match status" value="1"/>
</dbReference>
<dbReference type="GO" id="GO:0008270">
    <property type="term" value="F:zinc ion binding"/>
    <property type="evidence" value="ECO:0007669"/>
    <property type="project" value="UniProtKB-KW"/>
</dbReference>